<gene>
    <name evidence="3" type="ORF">QN215_07135</name>
</gene>
<evidence type="ECO:0000256" key="2">
    <source>
        <dbReference type="SAM" id="Phobius"/>
    </source>
</evidence>
<keyword evidence="2" id="KW-0472">Membrane</keyword>
<protein>
    <submittedName>
        <fullName evidence="3">Uncharacterized protein</fullName>
    </submittedName>
</protein>
<feature type="region of interest" description="Disordered" evidence="1">
    <location>
        <begin position="143"/>
        <end position="165"/>
    </location>
</feature>
<feature type="compositionally biased region" description="Polar residues" evidence="1">
    <location>
        <begin position="111"/>
        <end position="121"/>
    </location>
</feature>
<proteinExistence type="predicted"/>
<feature type="region of interest" description="Disordered" evidence="1">
    <location>
        <begin position="1"/>
        <end position="124"/>
    </location>
</feature>
<name>A0AB39U551_9BIFI</name>
<feature type="compositionally biased region" description="Basic residues" evidence="1">
    <location>
        <begin position="155"/>
        <end position="165"/>
    </location>
</feature>
<feature type="compositionally biased region" description="Polar residues" evidence="1">
    <location>
        <begin position="1"/>
        <end position="13"/>
    </location>
</feature>
<feature type="compositionally biased region" description="Basic and acidic residues" evidence="1">
    <location>
        <begin position="101"/>
        <end position="110"/>
    </location>
</feature>
<keyword evidence="2" id="KW-1133">Transmembrane helix</keyword>
<evidence type="ECO:0000256" key="1">
    <source>
        <dbReference type="SAM" id="MobiDB-lite"/>
    </source>
</evidence>
<sequence length="190" mass="20656">MRNGSESQSQHAASGSEPETYLADIDNAGLTGDDLVDTGWSIQPLNFATETARPTRETAIPDAEPQQILRSENHPHQMEDITPLFPDTPPSFPPARQHSTRTTDNDKTEETPQSGGASQESVQDHRSYLNDASFISILAGTEENLSDRQPDSRYHHSHKATKKSSNKTLSIVLGAVAVIVVACVIIVLAQ</sequence>
<dbReference type="RefSeq" id="WP_369343636.1">
    <property type="nucleotide sequence ID" value="NZ_CP129674.1"/>
</dbReference>
<dbReference type="AlphaFoldDB" id="A0AB39U551"/>
<accession>A0AB39U551</accession>
<organism evidence="3">
    <name type="scientific">Bifidobacterium aquikefiricola</name>
    <dbReference type="NCBI Taxonomy" id="3059038"/>
    <lineage>
        <taxon>Bacteria</taxon>
        <taxon>Bacillati</taxon>
        <taxon>Actinomycetota</taxon>
        <taxon>Actinomycetes</taxon>
        <taxon>Bifidobacteriales</taxon>
        <taxon>Bifidobacteriaceae</taxon>
        <taxon>Bifidobacterium</taxon>
    </lineage>
</organism>
<reference evidence="3" key="1">
    <citation type="submission" date="2023-07" db="EMBL/GenBank/DDBJ databases">
        <title>Bifidobacterium aquikefiriaerophilum sp. nov. and Bifidobacterium eccum sp. nov., isolated from water kefir.</title>
        <authorList>
            <person name="Breselge S."/>
            <person name="Bellassi P."/>
            <person name="Barcenilla C."/>
            <person name="Alvarez-Ordonez A."/>
            <person name="Morelli L."/>
            <person name="Cotter P.D."/>
        </authorList>
    </citation>
    <scope>NUCLEOTIDE SEQUENCE</scope>
    <source>
        <strain evidence="3">WK041_4_12</strain>
    </source>
</reference>
<keyword evidence="2" id="KW-0812">Transmembrane</keyword>
<dbReference type="KEGG" id="baqk:QN215_07135"/>
<feature type="compositionally biased region" description="Basic and acidic residues" evidence="1">
    <location>
        <begin position="145"/>
        <end position="154"/>
    </location>
</feature>
<feature type="transmembrane region" description="Helical" evidence="2">
    <location>
        <begin position="169"/>
        <end position="189"/>
    </location>
</feature>
<dbReference type="EMBL" id="CP129674">
    <property type="protein sequence ID" value="XDS44042.1"/>
    <property type="molecule type" value="Genomic_DNA"/>
</dbReference>
<evidence type="ECO:0000313" key="3">
    <source>
        <dbReference type="EMBL" id="XDS44042.1"/>
    </source>
</evidence>